<evidence type="ECO:0000313" key="2">
    <source>
        <dbReference type="EMBL" id="MED6290022.1"/>
    </source>
</evidence>
<protein>
    <submittedName>
        <fullName evidence="2">Uncharacterized protein</fullName>
    </submittedName>
</protein>
<evidence type="ECO:0000313" key="3">
    <source>
        <dbReference type="Proteomes" id="UP001352852"/>
    </source>
</evidence>
<evidence type="ECO:0000256" key="1">
    <source>
        <dbReference type="SAM" id="MobiDB-lite"/>
    </source>
</evidence>
<reference evidence="2 3" key="1">
    <citation type="submission" date="2021-06" db="EMBL/GenBank/DDBJ databases">
        <authorList>
            <person name="Palmer J.M."/>
        </authorList>
    </citation>
    <scope>NUCLEOTIDE SEQUENCE [LARGE SCALE GENOMIC DNA]</scope>
    <source>
        <strain evidence="2 3">CL_MEX2019</strain>
        <tissue evidence="2">Muscle</tissue>
    </source>
</reference>
<accession>A0ABU7ES37</accession>
<feature type="region of interest" description="Disordered" evidence="1">
    <location>
        <begin position="29"/>
        <end position="74"/>
    </location>
</feature>
<comment type="caution">
    <text evidence="2">The sequence shown here is derived from an EMBL/GenBank/DDBJ whole genome shotgun (WGS) entry which is preliminary data.</text>
</comment>
<gene>
    <name evidence="2" type="ORF">CHARACLAT_008781</name>
</gene>
<proteinExistence type="predicted"/>
<feature type="compositionally biased region" description="Polar residues" evidence="1">
    <location>
        <begin position="29"/>
        <end position="45"/>
    </location>
</feature>
<name>A0ABU7ES37_9TELE</name>
<organism evidence="2 3">
    <name type="scientific">Characodon lateralis</name>
    <dbReference type="NCBI Taxonomy" id="208331"/>
    <lineage>
        <taxon>Eukaryota</taxon>
        <taxon>Metazoa</taxon>
        <taxon>Chordata</taxon>
        <taxon>Craniata</taxon>
        <taxon>Vertebrata</taxon>
        <taxon>Euteleostomi</taxon>
        <taxon>Actinopterygii</taxon>
        <taxon>Neopterygii</taxon>
        <taxon>Teleostei</taxon>
        <taxon>Neoteleostei</taxon>
        <taxon>Acanthomorphata</taxon>
        <taxon>Ovalentaria</taxon>
        <taxon>Atherinomorphae</taxon>
        <taxon>Cyprinodontiformes</taxon>
        <taxon>Goodeidae</taxon>
        <taxon>Characodon</taxon>
    </lineage>
</organism>
<dbReference type="EMBL" id="JAHUTJ010066097">
    <property type="protein sequence ID" value="MED6290022.1"/>
    <property type="molecule type" value="Genomic_DNA"/>
</dbReference>
<keyword evidence="3" id="KW-1185">Reference proteome</keyword>
<dbReference type="Proteomes" id="UP001352852">
    <property type="component" value="Unassembled WGS sequence"/>
</dbReference>
<sequence length="99" mass="11237">MHPLLFNQHQLSLSASLILGVNKISSINLSSTSKNRNRTTKSTPSGPRLGRKVTPPSHSPHQTSRTHHLRLSNAERNYDVGDRKLLAIKLALEEWRHWL</sequence>